<gene>
    <name evidence="2" type="ORF">CMQ_6906</name>
</gene>
<reference evidence="2 3" key="1">
    <citation type="journal article" date="2011" name="Proc. Natl. Acad. Sci. U.S.A.">
        <title>Genome and transcriptome analyses of the mountain pine beetle-fungal symbiont Grosmannia clavigera, a lodgepole pine pathogen.</title>
        <authorList>
            <person name="DiGuistini S."/>
            <person name="Wang Y."/>
            <person name="Liao N.Y."/>
            <person name="Taylor G."/>
            <person name="Tanguay P."/>
            <person name="Feau N."/>
            <person name="Henrissat B."/>
            <person name="Chan S.K."/>
            <person name="Hesse-Orce U."/>
            <person name="Alamouti S.M."/>
            <person name="Tsui C.K.M."/>
            <person name="Docking R.T."/>
            <person name="Levasseur A."/>
            <person name="Haridas S."/>
            <person name="Robertson G."/>
            <person name="Birol I."/>
            <person name="Holt R.A."/>
            <person name="Marra M.A."/>
            <person name="Hamelin R.C."/>
            <person name="Hirst M."/>
            <person name="Jones S.J.M."/>
            <person name="Bohlmann J."/>
            <person name="Breuil C."/>
        </authorList>
    </citation>
    <scope>NUCLEOTIDE SEQUENCE [LARGE SCALE GENOMIC DNA]</scope>
    <source>
        <strain evidence="3">kw1407 / UAMH 11150</strain>
    </source>
</reference>
<dbReference type="OrthoDB" id="2210at2759"/>
<dbReference type="RefSeq" id="XP_014176067.1">
    <property type="nucleotide sequence ID" value="XM_014320592.1"/>
</dbReference>
<dbReference type="GO" id="GO:0032543">
    <property type="term" value="P:mitochondrial translation"/>
    <property type="evidence" value="ECO:0007669"/>
    <property type="project" value="InterPro"/>
</dbReference>
<dbReference type="STRING" id="655863.F0X7S4"/>
<sequence length="96" mass="10531">MSAGKMHMRLPPLRVLRVREVKREESNPCITVMSSVLACWASSGYSAAGCATVEQALRACMDGPKPTPRPPNNINFHLARMAKKVNGPRKQNGLKD</sequence>
<dbReference type="Proteomes" id="UP000007796">
    <property type="component" value="Unassembled WGS sequence"/>
</dbReference>
<keyword evidence="1" id="KW-0496">Mitochondrion</keyword>
<dbReference type="PANTHER" id="PTHR28066:SF1">
    <property type="entry name" value="SMALL RIBOSOMAL SUBUNIT PROTEIN MS37"/>
    <property type="match status" value="1"/>
</dbReference>
<protein>
    <recommendedName>
        <fullName evidence="1">Small ribosomal subunit protein mS37</fullName>
    </recommendedName>
</protein>
<dbReference type="GO" id="GO:0005763">
    <property type="term" value="C:mitochondrial small ribosomal subunit"/>
    <property type="evidence" value="ECO:0007669"/>
    <property type="project" value="TreeGrafter"/>
</dbReference>
<evidence type="ECO:0000313" key="3">
    <source>
        <dbReference type="Proteomes" id="UP000007796"/>
    </source>
</evidence>
<dbReference type="PANTHER" id="PTHR28066">
    <property type="entry name" value="37S RIBOSOMAL PROTEIN MRP10, MITOCHONDRIAL"/>
    <property type="match status" value="1"/>
</dbReference>
<accession>F0X7S4</accession>
<keyword evidence="1 2" id="KW-0689">Ribosomal protein</keyword>
<dbReference type="eggNOG" id="ENOG502SBQ7">
    <property type="taxonomic scope" value="Eukaryota"/>
</dbReference>
<dbReference type="InterPro" id="IPR009069">
    <property type="entry name" value="Cys_alpha_HP_mot_SF"/>
</dbReference>
<comment type="subunit">
    <text evidence="1">Component of the mitochondrial small ribosomal subunit.</text>
</comment>
<organism evidence="3">
    <name type="scientific">Grosmannia clavigera (strain kw1407 / UAMH 11150)</name>
    <name type="common">Blue stain fungus</name>
    <name type="synonym">Graphiocladiella clavigera</name>
    <dbReference type="NCBI Taxonomy" id="655863"/>
    <lineage>
        <taxon>Eukaryota</taxon>
        <taxon>Fungi</taxon>
        <taxon>Dikarya</taxon>
        <taxon>Ascomycota</taxon>
        <taxon>Pezizomycotina</taxon>
        <taxon>Sordariomycetes</taxon>
        <taxon>Sordariomycetidae</taxon>
        <taxon>Ophiostomatales</taxon>
        <taxon>Ophiostomataceae</taxon>
        <taxon>Leptographium</taxon>
    </lineage>
</organism>
<dbReference type="FunCoup" id="F0X7S4">
    <property type="interactions" value="62"/>
</dbReference>
<comment type="similarity">
    <text evidence="1">Belongs to the mitochondrion-specific ribosomal protein mS37 family.</text>
</comment>
<keyword evidence="3" id="KW-1185">Reference proteome</keyword>
<evidence type="ECO:0000256" key="1">
    <source>
        <dbReference type="PIRNR" id="PIRNR037706"/>
    </source>
</evidence>
<dbReference type="HOGENOM" id="CLU_162186_0_0_1"/>
<dbReference type="InterPro" id="IPR017264">
    <property type="entry name" value="Ribosomal_mS37_fun"/>
</dbReference>
<comment type="subcellular location">
    <subcellularLocation>
        <location evidence="1">Mitochondrion</location>
    </subcellularLocation>
</comment>
<dbReference type="EMBL" id="GL629729">
    <property type="protein sequence ID" value="EFX06585.1"/>
    <property type="molecule type" value="Genomic_DNA"/>
</dbReference>
<dbReference type="SUPFAM" id="SSF47072">
    <property type="entry name" value="Cysteine alpha-hairpin motif"/>
    <property type="match status" value="1"/>
</dbReference>
<dbReference type="AlphaFoldDB" id="F0X7S4"/>
<proteinExistence type="inferred from homology"/>
<evidence type="ECO:0000313" key="2">
    <source>
        <dbReference type="EMBL" id="EFX06585.1"/>
    </source>
</evidence>
<keyword evidence="1" id="KW-0687">Ribonucleoprotein</keyword>
<dbReference type="InParanoid" id="F0X7S4"/>
<dbReference type="PIRSF" id="PIRSF037706">
    <property type="entry name" value="MRP10"/>
    <property type="match status" value="1"/>
</dbReference>
<dbReference type="GeneID" id="25980391"/>
<dbReference type="GO" id="GO:0003735">
    <property type="term" value="F:structural constituent of ribosome"/>
    <property type="evidence" value="ECO:0007669"/>
    <property type="project" value="InterPro"/>
</dbReference>
<name>F0X7S4_GROCL</name>
<comment type="function">
    <text evidence="1">Component of the mitochondrial ribosome (mitoribosome), a dedicated translation machinery responsible for the synthesis of mitochondrial genome-encoded proteins, including at least some of the essential transmembrane subunits of the mitochondrial respiratory chain. The mitoribosomes are attached to the mitochondrial inner membrane and translation products are cotranslationally integrated into the membrane.</text>
</comment>